<dbReference type="EMBL" id="PRKZ01000007">
    <property type="protein sequence ID" value="RAW48776.1"/>
    <property type="molecule type" value="Genomic_DNA"/>
</dbReference>
<gene>
    <name evidence="2" type="ORF">C4N25_09630</name>
</gene>
<evidence type="ECO:0000313" key="2">
    <source>
        <dbReference type="EMBL" id="RAW48776.1"/>
    </source>
</evidence>
<proteinExistence type="predicted"/>
<dbReference type="Proteomes" id="UP000251634">
    <property type="component" value="Unassembled WGS sequence"/>
</dbReference>
<keyword evidence="1" id="KW-0472">Membrane</keyword>
<organism evidence="2 3">
    <name type="scientific">Faecalibacterium prausnitzii</name>
    <dbReference type="NCBI Taxonomy" id="853"/>
    <lineage>
        <taxon>Bacteria</taxon>
        <taxon>Bacillati</taxon>
        <taxon>Bacillota</taxon>
        <taxon>Clostridia</taxon>
        <taxon>Eubacteriales</taxon>
        <taxon>Oscillospiraceae</taxon>
        <taxon>Faecalibacterium</taxon>
    </lineage>
</organism>
<evidence type="ECO:0000313" key="3">
    <source>
        <dbReference type="Proteomes" id="UP000251634"/>
    </source>
</evidence>
<dbReference type="AlphaFoldDB" id="A0A329TJR4"/>
<reference evidence="2 3" key="1">
    <citation type="submission" date="2018-02" db="EMBL/GenBank/DDBJ databases">
        <title>Complete genome sequencing of Faecalibacterium prausnitzii strains isolated from the human gut.</title>
        <authorList>
            <person name="Fitzgerald B.C."/>
            <person name="Shkoporov A.N."/>
            <person name="Ross P.R."/>
            <person name="Hill C."/>
        </authorList>
    </citation>
    <scope>NUCLEOTIDE SEQUENCE [LARGE SCALE GENOMIC DNA]</scope>
    <source>
        <strain evidence="2 3">APC942/8-14-2</strain>
    </source>
</reference>
<comment type="caution">
    <text evidence="2">The sequence shown here is derived from an EMBL/GenBank/DDBJ whole genome shotgun (WGS) entry which is preliminary data.</text>
</comment>
<feature type="transmembrane region" description="Helical" evidence="1">
    <location>
        <begin position="82"/>
        <end position="102"/>
    </location>
</feature>
<feature type="transmembrane region" description="Helical" evidence="1">
    <location>
        <begin position="59"/>
        <end position="76"/>
    </location>
</feature>
<sequence length="116" mass="13266">MSSSFFQKLLNFLNLDVSKSLKSLWDFLTSIGSFQGLLAEALEVILLPQRLALTYSTTFKRLWQVFFTSFFVFLVICIQRTVFLPVISSFLTGIFLIINIGLQARFCSAPEPLFRP</sequence>
<protein>
    <submittedName>
        <fullName evidence="2">Uncharacterized protein</fullName>
    </submittedName>
</protein>
<accession>A0A329TJR4</accession>
<keyword evidence="1" id="KW-1133">Transmembrane helix</keyword>
<name>A0A329TJR4_9FIRM</name>
<evidence type="ECO:0000256" key="1">
    <source>
        <dbReference type="SAM" id="Phobius"/>
    </source>
</evidence>
<keyword evidence="1" id="KW-0812">Transmembrane</keyword>